<evidence type="ECO:0000256" key="11">
    <source>
        <dbReference type="RuleBase" id="RU362068"/>
    </source>
</evidence>
<evidence type="ECO:0000256" key="8">
    <source>
        <dbReference type="ARBA" id="ARBA00023002"/>
    </source>
</evidence>
<name>A0A0F5I1V5_BACTR</name>
<keyword evidence="6 11" id="KW-0566">Pantothenate biosynthesis</keyword>
<dbReference type="AlphaFoldDB" id="A0A0F5I1V5"/>
<dbReference type="SUPFAM" id="SSF48179">
    <property type="entry name" value="6-phosphogluconate dehydrogenase C-terminal domain-like"/>
    <property type="match status" value="1"/>
</dbReference>
<accession>A0A0F5I1V5</accession>
<dbReference type="InterPro" id="IPR036291">
    <property type="entry name" value="NAD(P)-bd_dom_sf"/>
</dbReference>
<keyword evidence="8 11" id="KW-0560">Oxidoreductase</keyword>
<dbReference type="Proteomes" id="UP000031563">
    <property type="component" value="Unassembled WGS sequence"/>
</dbReference>
<dbReference type="EC" id="1.1.1.169" evidence="4 11"/>
<dbReference type="STRING" id="1221996.QY95_00110"/>
<dbReference type="NCBIfam" id="TIGR00745">
    <property type="entry name" value="apbA_panE"/>
    <property type="match status" value="1"/>
</dbReference>
<evidence type="ECO:0000256" key="1">
    <source>
        <dbReference type="ARBA" id="ARBA00002919"/>
    </source>
</evidence>
<evidence type="ECO:0000256" key="7">
    <source>
        <dbReference type="ARBA" id="ARBA00022857"/>
    </source>
</evidence>
<dbReference type="GO" id="GO:0008677">
    <property type="term" value="F:2-dehydropantoate 2-reductase activity"/>
    <property type="evidence" value="ECO:0007669"/>
    <property type="project" value="UniProtKB-EC"/>
</dbReference>
<evidence type="ECO:0000259" key="13">
    <source>
        <dbReference type="Pfam" id="PF08546"/>
    </source>
</evidence>
<evidence type="ECO:0000256" key="4">
    <source>
        <dbReference type="ARBA" id="ARBA00013014"/>
    </source>
</evidence>
<protein>
    <recommendedName>
        <fullName evidence="5 11">2-dehydropantoate 2-reductase</fullName>
        <ecNumber evidence="4 11">1.1.1.169</ecNumber>
    </recommendedName>
    <alternativeName>
        <fullName evidence="9 11">Ketopantoate reductase</fullName>
    </alternativeName>
</protein>
<dbReference type="GO" id="GO:0015940">
    <property type="term" value="P:pantothenate biosynthetic process"/>
    <property type="evidence" value="ECO:0007669"/>
    <property type="project" value="UniProtKB-UniPathway"/>
</dbReference>
<dbReference type="InterPro" id="IPR013752">
    <property type="entry name" value="KPA_reductase"/>
</dbReference>
<dbReference type="Pfam" id="PF02558">
    <property type="entry name" value="ApbA"/>
    <property type="match status" value="1"/>
</dbReference>
<comment type="function">
    <text evidence="1 11">Catalyzes the NADPH-dependent reduction of ketopantoate into pantoic acid.</text>
</comment>
<dbReference type="InterPro" id="IPR008927">
    <property type="entry name" value="6-PGluconate_DH-like_C_sf"/>
</dbReference>
<evidence type="ECO:0000313" key="14">
    <source>
        <dbReference type="EMBL" id="KKB42261.1"/>
    </source>
</evidence>
<dbReference type="GO" id="GO:0005737">
    <property type="term" value="C:cytoplasm"/>
    <property type="evidence" value="ECO:0007669"/>
    <property type="project" value="TreeGrafter"/>
</dbReference>
<reference evidence="14" key="1">
    <citation type="submission" date="2015-02" db="EMBL/GenBank/DDBJ databases">
        <title>Genome Assembly of Bacillaceae bacterium MTCC 8252.</title>
        <authorList>
            <person name="Verma A."/>
            <person name="Khatri I."/>
            <person name="Mual P."/>
            <person name="Subramanian S."/>
            <person name="Krishnamurthi S."/>
        </authorList>
    </citation>
    <scope>NUCLEOTIDE SEQUENCE [LARGE SCALE GENOMIC DNA]</scope>
    <source>
        <strain evidence="14">MTCC 8252</strain>
    </source>
</reference>
<keyword evidence="7 11" id="KW-0521">NADP</keyword>
<proteinExistence type="inferred from homology"/>
<dbReference type="SUPFAM" id="SSF51735">
    <property type="entry name" value="NAD(P)-binding Rossmann-fold domains"/>
    <property type="match status" value="1"/>
</dbReference>
<accession>A0A0F5I9Q6</accession>
<dbReference type="InterPro" id="IPR013328">
    <property type="entry name" value="6PGD_dom2"/>
</dbReference>
<evidence type="ECO:0000256" key="10">
    <source>
        <dbReference type="ARBA" id="ARBA00048793"/>
    </source>
</evidence>
<keyword evidence="15" id="KW-1185">Reference proteome</keyword>
<feature type="domain" description="Ketopantoate reductase N-terminal" evidence="12">
    <location>
        <begin position="3"/>
        <end position="146"/>
    </location>
</feature>
<dbReference type="InterPro" id="IPR003710">
    <property type="entry name" value="ApbA"/>
</dbReference>
<comment type="pathway">
    <text evidence="2 11">Cofactor biosynthesis; (R)-pantothenate biosynthesis; (R)-pantoate from 3-methyl-2-oxobutanoate: step 2/2.</text>
</comment>
<sequence>MKVGVLGGGAIGLLFAAYLTRQYPVTLFTRTKEQAKRINEQGLVLQEGDKESIYSVDAKTKEELAYVSLDCLFVAVKQYEMKNILPLLNKINTETAIVFLQNGMGHLEEANRLPHSHLFAASVGHGAVRRGPAKVEIRGKGKTNIAVCRGDCQLLAHLVQRMEKEFPMHWKEDYESMLLRKLAVNTVINPLTAVLKITNGELIENSYYRRLAVSVYEEFMSVFREKAGEDLWEEVEAVCRTTASNHSSMRKDIELGHPTEVDAILGYMLLKAKEGNKAVPITTALYQMIKGLEQEE</sequence>
<evidence type="ECO:0000259" key="12">
    <source>
        <dbReference type="Pfam" id="PF02558"/>
    </source>
</evidence>
<comment type="caution">
    <text evidence="14">The sequence shown here is derived from an EMBL/GenBank/DDBJ whole genome shotgun (WGS) entry which is preliminary data.</text>
</comment>
<evidence type="ECO:0000256" key="6">
    <source>
        <dbReference type="ARBA" id="ARBA00022655"/>
    </source>
</evidence>
<dbReference type="PANTHER" id="PTHR43765:SF2">
    <property type="entry name" value="2-DEHYDROPANTOATE 2-REDUCTASE"/>
    <property type="match status" value="1"/>
</dbReference>
<dbReference type="PANTHER" id="PTHR43765">
    <property type="entry name" value="2-DEHYDROPANTOATE 2-REDUCTASE-RELATED"/>
    <property type="match status" value="1"/>
</dbReference>
<dbReference type="Gene3D" id="3.40.50.720">
    <property type="entry name" value="NAD(P)-binding Rossmann-like Domain"/>
    <property type="match status" value="1"/>
</dbReference>
<comment type="similarity">
    <text evidence="3 11">Belongs to the ketopantoate reductase family.</text>
</comment>
<comment type="catalytic activity">
    <reaction evidence="10 11">
        <text>(R)-pantoate + NADP(+) = 2-dehydropantoate + NADPH + H(+)</text>
        <dbReference type="Rhea" id="RHEA:16233"/>
        <dbReference type="ChEBI" id="CHEBI:11561"/>
        <dbReference type="ChEBI" id="CHEBI:15378"/>
        <dbReference type="ChEBI" id="CHEBI:15980"/>
        <dbReference type="ChEBI" id="CHEBI:57783"/>
        <dbReference type="ChEBI" id="CHEBI:58349"/>
        <dbReference type="EC" id="1.1.1.169"/>
    </reaction>
</comment>
<evidence type="ECO:0000256" key="2">
    <source>
        <dbReference type="ARBA" id="ARBA00004994"/>
    </source>
</evidence>
<gene>
    <name evidence="14" type="ORF">QY95_00110</name>
</gene>
<evidence type="ECO:0000256" key="9">
    <source>
        <dbReference type="ARBA" id="ARBA00032024"/>
    </source>
</evidence>
<dbReference type="GO" id="GO:0050661">
    <property type="term" value="F:NADP binding"/>
    <property type="evidence" value="ECO:0007669"/>
    <property type="project" value="TreeGrafter"/>
</dbReference>
<dbReference type="Pfam" id="PF08546">
    <property type="entry name" value="ApbA_C"/>
    <property type="match status" value="1"/>
</dbReference>
<dbReference type="InterPro" id="IPR050838">
    <property type="entry name" value="Ketopantoate_reductase"/>
</dbReference>
<dbReference type="RefSeq" id="WP_039231945.1">
    <property type="nucleotide sequence ID" value="NZ_JWIR02000012.1"/>
</dbReference>
<evidence type="ECO:0000313" key="15">
    <source>
        <dbReference type="Proteomes" id="UP000031563"/>
    </source>
</evidence>
<dbReference type="NCBIfam" id="NF005093">
    <property type="entry name" value="PRK06522.2-4"/>
    <property type="match status" value="1"/>
</dbReference>
<organism evidence="14 15">
    <name type="scientific">Bacillus thermotolerans</name>
    <name type="common">Quasibacillus thermotolerans</name>
    <dbReference type="NCBI Taxonomy" id="1221996"/>
    <lineage>
        <taxon>Bacteria</taxon>
        <taxon>Bacillati</taxon>
        <taxon>Bacillota</taxon>
        <taxon>Bacilli</taxon>
        <taxon>Bacillales</taxon>
        <taxon>Bacillaceae</taxon>
        <taxon>Bacillus</taxon>
    </lineage>
</organism>
<evidence type="ECO:0000256" key="5">
    <source>
        <dbReference type="ARBA" id="ARBA00019465"/>
    </source>
</evidence>
<dbReference type="UniPathway" id="UPA00028">
    <property type="reaction ID" value="UER00004"/>
</dbReference>
<dbReference type="EMBL" id="JWIR02000012">
    <property type="protein sequence ID" value="KKB42261.1"/>
    <property type="molecule type" value="Genomic_DNA"/>
</dbReference>
<feature type="domain" description="Ketopantoate reductase C-terminal" evidence="13">
    <location>
        <begin position="175"/>
        <end position="293"/>
    </location>
</feature>
<dbReference type="Gene3D" id="1.10.1040.10">
    <property type="entry name" value="N-(1-d-carboxylethyl)-l-norvaline Dehydrogenase, domain 2"/>
    <property type="match status" value="1"/>
</dbReference>
<dbReference type="InterPro" id="IPR013332">
    <property type="entry name" value="KPR_N"/>
</dbReference>
<evidence type="ECO:0000256" key="3">
    <source>
        <dbReference type="ARBA" id="ARBA00007870"/>
    </source>
</evidence>